<dbReference type="Proteomes" id="UP000028038">
    <property type="component" value="Unassembled WGS sequence"/>
</dbReference>
<protein>
    <submittedName>
        <fullName evidence="1">Uncharacterized protein</fullName>
    </submittedName>
</protein>
<reference evidence="1 2" key="1">
    <citation type="submission" date="2014-06" db="EMBL/GenBank/DDBJ databases">
        <title>Genetic Variability of E. coli after antibiotic treatment.</title>
        <authorList>
            <person name="Silbergeld E."/>
            <person name="Coles C."/>
            <person name="Seidman J.C."/>
            <person name="You Y."/>
            <person name="George J."/>
            <person name="Nadendla S."/>
            <person name="Daugherty S.C."/>
            <person name="Nagaraj S."/>
            <person name="Ott S."/>
            <person name="Klega K."/>
            <person name="Rasko D."/>
        </authorList>
    </citation>
    <scope>NUCLEOTIDE SEQUENCE [LARGE SCALE GENOMIC DNA]</scope>
    <source>
        <strain evidence="1 2">2-460-02_S1_C1</strain>
    </source>
</reference>
<proteinExistence type="predicted"/>
<evidence type="ECO:0000313" key="1">
    <source>
        <dbReference type="EMBL" id="KEO21142.1"/>
    </source>
</evidence>
<dbReference type="EMBL" id="JOSS01000153">
    <property type="protein sequence ID" value="KEO21142.1"/>
    <property type="molecule type" value="Genomic_DNA"/>
</dbReference>
<sequence length="39" mass="4625">MSGLIWHFIPHSVVNCRYSLYSPGKFVCVKKWVEKKDNK</sequence>
<evidence type="ECO:0000313" key="2">
    <source>
        <dbReference type="Proteomes" id="UP000028038"/>
    </source>
</evidence>
<dbReference type="AlphaFoldDB" id="A0A837AIB0"/>
<name>A0A837AIB0_ECOLX</name>
<organism evidence="1 2">
    <name type="scientific">Escherichia coli 2-460-02_S1_C1</name>
    <dbReference type="NCBI Taxonomy" id="1444044"/>
    <lineage>
        <taxon>Bacteria</taxon>
        <taxon>Pseudomonadati</taxon>
        <taxon>Pseudomonadota</taxon>
        <taxon>Gammaproteobacteria</taxon>
        <taxon>Enterobacterales</taxon>
        <taxon>Enterobacteriaceae</taxon>
        <taxon>Escherichia</taxon>
    </lineage>
</organism>
<gene>
    <name evidence="1" type="ORF">AB05_5593</name>
</gene>
<accession>A0A837AIB0</accession>
<comment type="caution">
    <text evidence="1">The sequence shown here is derived from an EMBL/GenBank/DDBJ whole genome shotgun (WGS) entry which is preliminary data.</text>
</comment>